<dbReference type="Gene3D" id="2.60.40.2070">
    <property type="match status" value="1"/>
</dbReference>
<dbReference type="PANTHER" id="PTHR30451">
    <property type="entry name" value="OUTER MEMBRANE USHER PROTEIN"/>
    <property type="match status" value="1"/>
</dbReference>
<dbReference type="GO" id="GO:0015473">
    <property type="term" value="F:fimbrial usher porin activity"/>
    <property type="evidence" value="ECO:0007669"/>
    <property type="project" value="InterPro"/>
</dbReference>
<dbReference type="Pfam" id="PF13953">
    <property type="entry name" value="PapC_C"/>
    <property type="match status" value="1"/>
</dbReference>
<dbReference type="OrthoDB" id="6554712at2"/>
<reference evidence="13 14" key="2">
    <citation type="journal article" date="2012" name="J. Bacteriol.">
        <title>Complete Genome Sequence of Rahnella sp. Strain Y9602, a Gammaproteobacterium Isolate from Metal- and Radionuclide-Contaminated Soil.</title>
        <authorList>
            <person name="Martinez R.J."/>
            <person name="Bruce D."/>
            <person name="Detter C."/>
            <person name="Goodwin L.A."/>
            <person name="Han J."/>
            <person name="Han C.S."/>
            <person name="Held B."/>
            <person name="Land M.L."/>
            <person name="Mikhailova N."/>
            <person name="Nolan M."/>
            <person name="Pennacchio L."/>
            <person name="Pitluck S."/>
            <person name="Tapia R."/>
            <person name="Woyke T."/>
            <person name="Sobecky P.A."/>
        </authorList>
    </citation>
    <scope>NUCLEOTIDE SEQUENCE [LARGE SCALE GENOMIC DNA]</scope>
    <source>
        <strain evidence="13 14">Y9602</strain>
    </source>
</reference>
<keyword evidence="8 10" id="KW-0472">Membrane</keyword>
<dbReference type="Gene3D" id="3.10.20.410">
    <property type="match status" value="1"/>
</dbReference>
<evidence type="ECO:0000259" key="12">
    <source>
        <dbReference type="Pfam" id="PF13954"/>
    </source>
</evidence>
<gene>
    <name evidence="13" type="ordered locus">Rahaq_0248</name>
</gene>
<dbReference type="GO" id="GO:0009279">
    <property type="term" value="C:cell outer membrane"/>
    <property type="evidence" value="ECO:0007669"/>
    <property type="project" value="UniProtKB-SubCell"/>
</dbReference>
<dbReference type="InterPro" id="IPR043142">
    <property type="entry name" value="PapC-like_C_sf"/>
</dbReference>
<feature type="domain" description="PapC-like C-terminal" evidence="11">
    <location>
        <begin position="769"/>
        <end position="832"/>
    </location>
</feature>
<proteinExistence type="inferred from homology"/>
<evidence type="ECO:0000256" key="8">
    <source>
        <dbReference type="ARBA" id="ARBA00023136"/>
    </source>
</evidence>
<dbReference type="RefSeq" id="WP_013573596.1">
    <property type="nucleotide sequence ID" value="NC_015061.1"/>
</dbReference>
<dbReference type="InterPro" id="IPR018030">
    <property type="entry name" value="Fimbrial_membr_usher_CS"/>
</dbReference>
<keyword evidence="6 10" id="KW-0812">Transmembrane</keyword>
<dbReference type="HOGENOM" id="CLU_009120_3_1_6"/>
<dbReference type="PANTHER" id="PTHR30451:SF21">
    <property type="entry name" value="FIMBRIAL USHER DOMAIN-CONTAINING PROTEIN YDET-RELATED"/>
    <property type="match status" value="1"/>
</dbReference>
<dbReference type="InterPro" id="IPR000015">
    <property type="entry name" value="Fimb_usher"/>
</dbReference>
<keyword evidence="3 10" id="KW-0813">Transport</keyword>
<dbReference type="InterPro" id="IPR025949">
    <property type="entry name" value="PapC-like_C"/>
</dbReference>
<evidence type="ECO:0000256" key="9">
    <source>
        <dbReference type="ARBA" id="ARBA00023237"/>
    </source>
</evidence>
<comment type="subcellular location">
    <subcellularLocation>
        <location evidence="1 10">Cell outer membrane</location>
        <topology evidence="1 10">Multi-pass membrane protein</topology>
    </subcellularLocation>
</comment>
<evidence type="ECO:0000256" key="7">
    <source>
        <dbReference type="ARBA" id="ARBA00022729"/>
    </source>
</evidence>
<dbReference type="InterPro" id="IPR042186">
    <property type="entry name" value="FimD_plug_dom"/>
</dbReference>
<comment type="similarity">
    <text evidence="2 10">Belongs to the fimbrial export usher family.</text>
</comment>
<keyword evidence="4" id="KW-1134">Transmembrane beta strand</keyword>
<dbReference type="Pfam" id="PF13954">
    <property type="entry name" value="PapC_N"/>
    <property type="match status" value="1"/>
</dbReference>
<keyword evidence="5 10" id="KW-1029">Fimbrium biogenesis</keyword>
<dbReference type="Gene3D" id="2.60.40.2610">
    <property type="entry name" value="Outer membrane usher protein FimD, plug domain"/>
    <property type="match status" value="1"/>
</dbReference>
<accession>A0A0H3F4P6</accession>
<sequence>MLTDEKFLQKSLSGDIKKTSAPLVLKLGGLLASTALGLLAAHPARSENVYFDPQFIERQAGDVGDVDLSLFQSNDQAQLPGNYDTALYVNKKLKIRHSISYLSKPDGTLEPQITPDILRLLGVNVDAFPALKNHQPDAPLGSLAQYIPAADVKFDFYLMQLNFSIPQAAILQKAEDYIDPEKWDDGAPVLFSNYSYSGGQRSYRNGSDDSSQYLNLQNGFNVGPWRLRNYTTYSNSGGEKRWDTISTYAERDIKTLKSKFQIGENSTSGEILSSVPFSGVQLFSDDNMLPNSQRGFAPTIRGIANSNAEVTIRQNDHIIYQSFVPPGAFEISDLYPSSYSGNLEITVKEADGTERRFNQPFSAIPIMQRPGRLKYSATAGTYRARDNNEKEPTFAQGTAIYGISNTITSYGGSVVSEDYLSGLIGMGYNLRWLGGISADVTHARSTLDNNQTTSGQSYRVQYSKNIEMTDTDFSLASYRYSSAGYYDFDESTQYLDGDNVPELDYHKRSKIQFNINQTLWQGASLYLSGYKQDYWNNSGKEKNLSLGLNNSLFGISYNLSYSYSQLQDQDNDQQISLNVRIPLSRWLPQSWGTYNVSHQKGEGTRHQVGLSGTALDDRRLSYSVQQSYTAHNSESGSNLYSSYRSSFGNLNAGYNYSRDSQQLSYGIAGGIVAHSRGATLSQPLGDSFALIDTNGASGARLQNLPGVRTDWRGFAVVPYLTAYNENRIAMDTTTLPDDVDIENTSAIVIPNSGAMVTAHFDARVGARVLVTLVRPNGATVPFGAVAATDKQSNIVDEGGVVYLSGIPLEKPVLLHVKWGNNASQQCQAQLNISASTSQVNSLTAQCI</sequence>
<evidence type="ECO:0000313" key="13">
    <source>
        <dbReference type="EMBL" id="ADW71878.1"/>
    </source>
</evidence>
<dbReference type="InterPro" id="IPR025885">
    <property type="entry name" value="PapC_N"/>
</dbReference>
<evidence type="ECO:0000256" key="1">
    <source>
        <dbReference type="ARBA" id="ARBA00004571"/>
    </source>
</evidence>
<dbReference type="AlphaFoldDB" id="A0A0H3F4P6"/>
<reference evidence="14" key="1">
    <citation type="submission" date="2011-01" db="EMBL/GenBank/DDBJ databases">
        <title>Complete sequence of chromosome of Rahnella sp. Y9602.</title>
        <authorList>
            <consortium name="US DOE Joint Genome Institute"/>
            <person name="Lucas S."/>
            <person name="Copeland A."/>
            <person name="Lapidus A."/>
            <person name="Cheng J.-F."/>
            <person name="Goodwin L."/>
            <person name="Pitluck S."/>
            <person name="Lu M."/>
            <person name="Detter J.C."/>
            <person name="Han C."/>
            <person name="Tapia R."/>
            <person name="Land M."/>
            <person name="Hauser L."/>
            <person name="Kyrpides N."/>
            <person name="Ivanova N."/>
            <person name="Ovchinnikova G."/>
            <person name="Pagani I."/>
            <person name="Sobecky P.A."/>
            <person name="Martinez R.J."/>
            <person name="Woyke T."/>
        </authorList>
    </citation>
    <scope>NUCLEOTIDE SEQUENCE [LARGE SCALE GENOMIC DNA]</scope>
    <source>
        <strain evidence="14">Y9602</strain>
    </source>
</reference>
<evidence type="ECO:0000259" key="11">
    <source>
        <dbReference type="Pfam" id="PF13953"/>
    </source>
</evidence>
<dbReference type="FunFam" id="2.60.40.2610:FF:000001">
    <property type="entry name" value="Outer membrane fimbrial usher protein"/>
    <property type="match status" value="1"/>
</dbReference>
<protein>
    <submittedName>
        <fullName evidence="13">Fimbrial biogenesis outer membrane usher protein</fullName>
    </submittedName>
</protein>
<dbReference type="Pfam" id="PF00577">
    <property type="entry name" value="Usher"/>
    <property type="match status" value="1"/>
</dbReference>
<dbReference type="eggNOG" id="COG3188">
    <property type="taxonomic scope" value="Bacteria"/>
</dbReference>
<evidence type="ECO:0000256" key="2">
    <source>
        <dbReference type="ARBA" id="ARBA00008064"/>
    </source>
</evidence>
<dbReference type="Gene3D" id="2.60.40.3110">
    <property type="match status" value="1"/>
</dbReference>
<dbReference type="KEGG" id="rah:Rahaq_0248"/>
<dbReference type="InterPro" id="IPR037224">
    <property type="entry name" value="PapC_N_sf"/>
</dbReference>
<dbReference type="PROSITE" id="PS01151">
    <property type="entry name" value="FIMBRIAL_USHER"/>
    <property type="match status" value="1"/>
</dbReference>
<dbReference type="Proteomes" id="UP000007257">
    <property type="component" value="Chromosome"/>
</dbReference>
<dbReference type="EMBL" id="CP002505">
    <property type="protein sequence ID" value="ADW71878.1"/>
    <property type="molecule type" value="Genomic_DNA"/>
</dbReference>
<evidence type="ECO:0000256" key="5">
    <source>
        <dbReference type="ARBA" id="ARBA00022558"/>
    </source>
</evidence>
<keyword evidence="7" id="KW-0732">Signal</keyword>
<name>A0A0H3F4P6_RAHSY</name>
<feature type="domain" description="PapC N-terminal" evidence="12">
    <location>
        <begin position="50"/>
        <end position="197"/>
    </location>
</feature>
<keyword evidence="9 10" id="KW-0998">Cell outer membrane</keyword>
<dbReference type="FunFam" id="2.60.40.3110:FF:000001">
    <property type="entry name" value="Putative fimbrial outer membrane usher"/>
    <property type="match status" value="1"/>
</dbReference>
<evidence type="ECO:0000313" key="14">
    <source>
        <dbReference type="Proteomes" id="UP000007257"/>
    </source>
</evidence>
<evidence type="ECO:0000256" key="4">
    <source>
        <dbReference type="ARBA" id="ARBA00022452"/>
    </source>
</evidence>
<organism evidence="13 14">
    <name type="scientific">Rahnella sp. (strain Y9602)</name>
    <dbReference type="NCBI Taxonomy" id="2703885"/>
    <lineage>
        <taxon>Bacteria</taxon>
        <taxon>Pseudomonadati</taxon>
        <taxon>Pseudomonadota</taxon>
        <taxon>Gammaproteobacteria</taxon>
        <taxon>Enterobacterales</taxon>
        <taxon>Yersiniaceae</taxon>
        <taxon>Rahnella</taxon>
    </lineage>
</organism>
<dbReference type="SUPFAM" id="SSF141729">
    <property type="entry name" value="FimD N-terminal domain-like"/>
    <property type="match status" value="1"/>
</dbReference>
<evidence type="ECO:0000256" key="6">
    <source>
        <dbReference type="ARBA" id="ARBA00022692"/>
    </source>
</evidence>
<evidence type="ECO:0000256" key="10">
    <source>
        <dbReference type="RuleBase" id="RU003884"/>
    </source>
</evidence>
<evidence type="ECO:0000256" key="3">
    <source>
        <dbReference type="ARBA" id="ARBA00022448"/>
    </source>
</evidence>
<dbReference type="GO" id="GO:0009297">
    <property type="term" value="P:pilus assembly"/>
    <property type="evidence" value="ECO:0007669"/>
    <property type="project" value="InterPro"/>
</dbReference>